<organism evidence="7 8">
    <name type="scientific">Luteimonas terrae</name>
    <dbReference type="NCBI Taxonomy" id="1530191"/>
    <lineage>
        <taxon>Bacteria</taxon>
        <taxon>Pseudomonadati</taxon>
        <taxon>Pseudomonadota</taxon>
        <taxon>Gammaproteobacteria</taxon>
        <taxon>Lysobacterales</taxon>
        <taxon>Lysobacteraceae</taxon>
        <taxon>Luteimonas</taxon>
    </lineage>
</organism>
<keyword evidence="4 6" id="KW-0472">Membrane</keyword>
<evidence type="ECO:0000256" key="3">
    <source>
        <dbReference type="ARBA" id="ARBA00022989"/>
    </source>
</evidence>
<dbReference type="Proteomes" id="UP000295543">
    <property type="component" value="Unassembled WGS sequence"/>
</dbReference>
<dbReference type="EMBL" id="SMTG01000002">
    <property type="protein sequence ID" value="TDK32621.1"/>
    <property type="molecule type" value="Genomic_DNA"/>
</dbReference>
<dbReference type="SUPFAM" id="SSF161084">
    <property type="entry name" value="MAPEG domain-like"/>
    <property type="match status" value="1"/>
</dbReference>
<proteinExistence type="predicted"/>
<keyword evidence="8" id="KW-1185">Reference proteome</keyword>
<feature type="transmembrane region" description="Helical" evidence="6">
    <location>
        <begin position="179"/>
        <end position="199"/>
    </location>
</feature>
<dbReference type="OrthoDB" id="8537976at2"/>
<keyword evidence="2 6" id="KW-0812">Transmembrane</keyword>
<sequence length="237" mass="24735">MGCSTAAPGSSARLALRLAGQSQRLKAEAEAEAEARSEAAAEAGATAGSRGLVVEACRPPAQTSNGPTIDSGRSANHLTRAGTPQGPGLLHTPRQSRHRSPAMTPRISLLIASLHVLLYLVLTIRVVLHRNVKKIGIGSGGDETLSRKIRVHANFVEYVPLGLLLLALLELSAVNATLLWTFGIAFLVARVLHAIGLGGSAGYSFGRGTGALLTFATLFAMAAFGIWRFVIGAMLVP</sequence>
<feature type="transmembrane region" description="Helical" evidence="6">
    <location>
        <begin position="155"/>
        <end position="173"/>
    </location>
</feature>
<feature type="transmembrane region" description="Helical" evidence="6">
    <location>
        <begin position="107"/>
        <end position="128"/>
    </location>
</feature>
<evidence type="ECO:0000256" key="2">
    <source>
        <dbReference type="ARBA" id="ARBA00022692"/>
    </source>
</evidence>
<feature type="region of interest" description="Disordered" evidence="5">
    <location>
        <begin position="58"/>
        <end position="100"/>
    </location>
</feature>
<gene>
    <name evidence="7" type="ORF">E2F49_00635</name>
</gene>
<reference evidence="7 8" key="1">
    <citation type="submission" date="2019-03" db="EMBL/GenBank/DDBJ databases">
        <title>Luteimonas zhaokaii sp.nov., isolated from the rectal contents of Plateau pika in Yushu, Qinghai Province, China.</title>
        <authorList>
            <person name="Zhang G."/>
        </authorList>
    </citation>
    <scope>NUCLEOTIDE SEQUENCE [LARGE SCALE GENOMIC DNA]</scope>
    <source>
        <strain evidence="7 8">THG-MD21</strain>
    </source>
</reference>
<comment type="caution">
    <text evidence="7">The sequence shown here is derived from an EMBL/GenBank/DDBJ whole genome shotgun (WGS) entry which is preliminary data.</text>
</comment>
<feature type="transmembrane region" description="Helical" evidence="6">
    <location>
        <begin position="211"/>
        <end position="236"/>
    </location>
</feature>
<evidence type="ECO:0000256" key="6">
    <source>
        <dbReference type="SAM" id="Phobius"/>
    </source>
</evidence>
<name>A0A4R5UC19_9GAMM</name>
<dbReference type="PANTHER" id="PTHR35814:SF1">
    <property type="entry name" value="GLUTATHIONE S-TRANSFERASE-RELATED"/>
    <property type="match status" value="1"/>
</dbReference>
<evidence type="ECO:0000313" key="7">
    <source>
        <dbReference type="EMBL" id="TDK32621.1"/>
    </source>
</evidence>
<dbReference type="Pfam" id="PF01124">
    <property type="entry name" value="MAPEG"/>
    <property type="match status" value="1"/>
</dbReference>
<evidence type="ECO:0000256" key="5">
    <source>
        <dbReference type="SAM" id="MobiDB-lite"/>
    </source>
</evidence>
<keyword evidence="3 6" id="KW-1133">Transmembrane helix</keyword>
<dbReference type="GO" id="GO:0016020">
    <property type="term" value="C:membrane"/>
    <property type="evidence" value="ECO:0007669"/>
    <property type="project" value="UniProtKB-SubCell"/>
</dbReference>
<feature type="compositionally biased region" description="Polar residues" evidence="5">
    <location>
        <begin position="61"/>
        <end position="77"/>
    </location>
</feature>
<evidence type="ECO:0000256" key="1">
    <source>
        <dbReference type="ARBA" id="ARBA00004370"/>
    </source>
</evidence>
<protein>
    <recommendedName>
        <fullName evidence="9">MAPEG family protein</fullName>
    </recommendedName>
</protein>
<dbReference type="InterPro" id="IPR001129">
    <property type="entry name" value="Membr-assoc_MAPEG"/>
</dbReference>
<dbReference type="Gene3D" id="1.20.120.550">
    <property type="entry name" value="Membrane associated eicosanoid/glutathione metabolism-like domain"/>
    <property type="match status" value="1"/>
</dbReference>
<dbReference type="AlphaFoldDB" id="A0A4R5UC19"/>
<evidence type="ECO:0000313" key="8">
    <source>
        <dbReference type="Proteomes" id="UP000295543"/>
    </source>
</evidence>
<comment type="subcellular location">
    <subcellularLocation>
        <location evidence="1">Membrane</location>
    </subcellularLocation>
</comment>
<dbReference type="PANTHER" id="PTHR35814">
    <property type="match status" value="1"/>
</dbReference>
<evidence type="ECO:0000256" key="4">
    <source>
        <dbReference type="ARBA" id="ARBA00023136"/>
    </source>
</evidence>
<accession>A0A4R5UC19</accession>
<dbReference type="InterPro" id="IPR023352">
    <property type="entry name" value="MAPEG-like_dom_sf"/>
</dbReference>
<evidence type="ECO:0008006" key="9">
    <source>
        <dbReference type="Google" id="ProtNLM"/>
    </source>
</evidence>